<dbReference type="Pfam" id="PF16868">
    <property type="entry name" value="NMT1_3"/>
    <property type="match status" value="1"/>
</dbReference>
<sequence>MRAMSNRRRVLLWGVLVVVLTALIWAVMRFVSPAPPRALVMSTGVQDGAYHRFGLHYKEILQASGIDLELRTSSGGVENLQRLNDNAVQVGFVQGGTGLLALDYDALPSATPLRSLATVAYEPVWIFTHALDLSKGLGALAGKRTAVGVPGSGNNKVALQLLSVYGVVADGNQPAADGTTFVHDGGLAAVDMLTRHEIDAAIIISAPQAPAVQRLLADSSMHLASLEHVEGLARRFPYFRPVVLKRGSVDPQRNLPPRDIDLLATTANLVVRDELHPALSYLLLEAAQQVHKQPSLINRPDDFPSPKATDFPLSTEAERYFKNGRPFLQSYLPFWAANYVQRLLLLIVPLAAILVPLARILPALVSWRRRSKIYRRYGELKFLEQDLASRHLNDQERHSARAQLDHIEKEIVQSKFPLEFSDRVYTLRQHVDYVRAQLARQSEKSGA</sequence>
<dbReference type="InterPro" id="IPR011852">
    <property type="entry name" value="TRAP_TAXI"/>
</dbReference>
<dbReference type="EMBL" id="JBBKZV010000028">
    <property type="protein sequence ID" value="MEJ8826003.1"/>
    <property type="molecule type" value="Genomic_DNA"/>
</dbReference>
<dbReference type="PANTHER" id="PTHR42941:SF1">
    <property type="entry name" value="SLL1037 PROTEIN"/>
    <property type="match status" value="1"/>
</dbReference>
<organism evidence="2 3">
    <name type="scientific">Variovorax humicola</name>
    <dbReference type="NCBI Taxonomy" id="1769758"/>
    <lineage>
        <taxon>Bacteria</taxon>
        <taxon>Pseudomonadati</taxon>
        <taxon>Pseudomonadota</taxon>
        <taxon>Betaproteobacteria</taxon>
        <taxon>Burkholderiales</taxon>
        <taxon>Comamonadaceae</taxon>
        <taxon>Variovorax</taxon>
    </lineage>
</organism>
<evidence type="ECO:0000313" key="2">
    <source>
        <dbReference type="EMBL" id="MEJ8826003.1"/>
    </source>
</evidence>
<keyword evidence="1" id="KW-0472">Membrane</keyword>
<dbReference type="Proteomes" id="UP001363010">
    <property type="component" value="Unassembled WGS sequence"/>
</dbReference>
<protein>
    <submittedName>
        <fullName evidence="2">TAXI family TRAP transporter solute-binding subunit</fullName>
    </submittedName>
</protein>
<keyword evidence="3" id="KW-1185">Reference proteome</keyword>
<comment type="caution">
    <text evidence="2">The sequence shown here is derived from an EMBL/GenBank/DDBJ whole genome shotgun (WGS) entry which is preliminary data.</text>
</comment>
<dbReference type="RefSeq" id="WP_340367040.1">
    <property type="nucleotide sequence ID" value="NZ_JBBKZV010000028.1"/>
</dbReference>
<name>A0ABU8W7V2_9BURK</name>
<keyword evidence="1" id="KW-1133">Transmembrane helix</keyword>
<dbReference type="SUPFAM" id="SSF53850">
    <property type="entry name" value="Periplasmic binding protein-like II"/>
    <property type="match status" value="1"/>
</dbReference>
<feature type="transmembrane region" description="Helical" evidence="1">
    <location>
        <begin position="343"/>
        <end position="367"/>
    </location>
</feature>
<gene>
    <name evidence="2" type="ORF">WKW80_28920</name>
</gene>
<evidence type="ECO:0000256" key="1">
    <source>
        <dbReference type="SAM" id="Phobius"/>
    </source>
</evidence>
<keyword evidence="1" id="KW-0812">Transmembrane</keyword>
<evidence type="ECO:0000313" key="3">
    <source>
        <dbReference type="Proteomes" id="UP001363010"/>
    </source>
</evidence>
<dbReference type="PANTHER" id="PTHR42941">
    <property type="entry name" value="SLL1037 PROTEIN"/>
    <property type="match status" value="1"/>
</dbReference>
<accession>A0ABU8W7V2</accession>
<reference evidence="2 3" key="1">
    <citation type="submission" date="2024-03" db="EMBL/GenBank/DDBJ databases">
        <title>Novel species of the genus Variovorax.</title>
        <authorList>
            <person name="Liu Q."/>
            <person name="Xin Y.-H."/>
        </authorList>
    </citation>
    <scope>NUCLEOTIDE SEQUENCE [LARGE SCALE GENOMIC DNA]</scope>
    <source>
        <strain evidence="2 3">KACC 18501</strain>
    </source>
</reference>
<dbReference type="Gene3D" id="3.40.190.10">
    <property type="entry name" value="Periplasmic binding protein-like II"/>
    <property type="match status" value="2"/>
</dbReference>
<proteinExistence type="predicted"/>